<comment type="caution">
    <text evidence="2">The sequence shown here is derived from an EMBL/GenBank/DDBJ whole genome shotgun (WGS) entry which is preliminary data.</text>
</comment>
<dbReference type="InterPro" id="IPR056125">
    <property type="entry name" value="DUF7708"/>
</dbReference>
<dbReference type="Pfam" id="PF24809">
    <property type="entry name" value="DUF7708"/>
    <property type="match status" value="1"/>
</dbReference>
<reference evidence="2" key="1">
    <citation type="submission" date="2023-06" db="EMBL/GenBank/DDBJ databases">
        <title>Genome-scale phylogeny and comparative genomics of the fungal order Sordariales.</title>
        <authorList>
            <consortium name="Lawrence Berkeley National Laboratory"/>
            <person name="Hensen N."/>
            <person name="Bonometti L."/>
            <person name="Westerberg I."/>
            <person name="Brannstrom I.O."/>
            <person name="Guillou S."/>
            <person name="Cros-Aarteil S."/>
            <person name="Calhoun S."/>
            <person name="Haridas S."/>
            <person name="Kuo A."/>
            <person name="Mondo S."/>
            <person name="Pangilinan J."/>
            <person name="Riley R."/>
            <person name="Labutti K."/>
            <person name="Andreopoulos B."/>
            <person name="Lipzen A."/>
            <person name="Chen C."/>
            <person name="Yanf M."/>
            <person name="Daum C."/>
            <person name="Ng V."/>
            <person name="Clum A."/>
            <person name="Steindorff A."/>
            <person name="Ohm R."/>
            <person name="Martin F."/>
            <person name="Silar P."/>
            <person name="Natvig D."/>
            <person name="Lalanne C."/>
            <person name="Gautier V."/>
            <person name="Ament-Velasquez S.L."/>
            <person name="Kruys A."/>
            <person name="Hutchinson M.I."/>
            <person name="Powell A.J."/>
            <person name="Barry K."/>
            <person name="Miller A.N."/>
            <person name="Grigoriev I.V."/>
            <person name="Debuchy R."/>
            <person name="Gladieux P."/>
            <person name="Thoren M.H."/>
            <person name="Johannesson H."/>
        </authorList>
    </citation>
    <scope>NUCLEOTIDE SEQUENCE</scope>
    <source>
        <strain evidence="2">CBS 606.72</strain>
    </source>
</reference>
<dbReference type="EMBL" id="JAULSU010000007">
    <property type="protein sequence ID" value="KAK0610776.1"/>
    <property type="molecule type" value="Genomic_DNA"/>
</dbReference>
<organism evidence="2 3">
    <name type="scientific">Immersiella caudata</name>
    <dbReference type="NCBI Taxonomy" id="314043"/>
    <lineage>
        <taxon>Eukaryota</taxon>
        <taxon>Fungi</taxon>
        <taxon>Dikarya</taxon>
        <taxon>Ascomycota</taxon>
        <taxon>Pezizomycotina</taxon>
        <taxon>Sordariomycetes</taxon>
        <taxon>Sordariomycetidae</taxon>
        <taxon>Sordariales</taxon>
        <taxon>Lasiosphaeriaceae</taxon>
        <taxon>Immersiella</taxon>
    </lineage>
</organism>
<dbReference type="AlphaFoldDB" id="A0AA39TMS3"/>
<sequence length="540" mass="61513">MSDKTNTVEWKAWFATGEADAAIHQLKRAPETRTLDIASLGQDTAHELISIKRPGHRQLAGFDFPEYLNSLSIEDLQHHVSAQAKLLENAQTEWHHKRTKGYRRFRTNAQDFTVTFDRFLKAFSGVVEVAKMADDAYGGAATQIISLFYVTVKIKADNDEAILTSMQTIADRLPDAKIYDQVYADSVLGTMLAEAYKGVLVFARAATVYFQGPALRRALKSIGNPVKFPDMSEELVRIFTSIRIRAEALLSQRVAYLAIQNAELLKQVKSLKDGQNTDRVRRLQKMLGRRQSDTKETRDEHLVKSRRILSLIAKNPMSPMELRQMSLLSLQEHVLFQTWVSMESSMLFVHGCNHESETRSQSWLSLATVDFIADMQQQSRAGAVVYEMCSPDQKIHGILKSLISQLLDLHPAVLGEADDEREIELRASRNQDCYHTTEDGAQSLLLDYSWALRRIIDRCDWPVYLVINRPETCRGPGLWSLIKHMIGLVRDTTNSVKVLMVVRRELWSIEERLPDIDKGILDSHELLVLREDQTEINQGY</sequence>
<feature type="domain" description="DUF7708" evidence="1">
    <location>
        <begin position="113"/>
        <end position="248"/>
    </location>
</feature>
<evidence type="ECO:0000259" key="1">
    <source>
        <dbReference type="Pfam" id="PF24809"/>
    </source>
</evidence>
<evidence type="ECO:0000313" key="3">
    <source>
        <dbReference type="Proteomes" id="UP001175000"/>
    </source>
</evidence>
<evidence type="ECO:0000313" key="2">
    <source>
        <dbReference type="EMBL" id="KAK0610776.1"/>
    </source>
</evidence>
<keyword evidence="3" id="KW-1185">Reference proteome</keyword>
<name>A0AA39TMS3_9PEZI</name>
<gene>
    <name evidence="2" type="ORF">B0T14DRAFT_500005</name>
</gene>
<dbReference type="Proteomes" id="UP001175000">
    <property type="component" value="Unassembled WGS sequence"/>
</dbReference>
<proteinExistence type="predicted"/>
<protein>
    <recommendedName>
        <fullName evidence="1">DUF7708 domain-containing protein</fullName>
    </recommendedName>
</protein>
<accession>A0AA39TMS3</accession>